<protein>
    <submittedName>
        <fullName evidence="1">Uncharacterized protein</fullName>
    </submittedName>
</protein>
<evidence type="ECO:0000313" key="1">
    <source>
        <dbReference type="EMBL" id="GBM19043.1"/>
    </source>
</evidence>
<dbReference type="Proteomes" id="UP000499080">
    <property type="component" value="Unassembled WGS sequence"/>
</dbReference>
<evidence type="ECO:0000313" key="2">
    <source>
        <dbReference type="Proteomes" id="UP000499080"/>
    </source>
</evidence>
<proteinExistence type="predicted"/>
<organism evidence="1 2">
    <name type="scientific">Araneus ventricosus</name>
    <name type="common">Orbweaver spider</name>
    <name type="synonym">Epeira ventricosa</name>
    <dbReference type="NCBI Taxonomy" id="182803"/>
    <lineage>
        <taxon>Eukaryota</taxon>
        <taxon>Metazoa</taxon>
        <taxon>Ecdysozoa</taxon>
        <taxon>Arthropoda</taxon>
        <taxon>Chelicerata</taxon>
        <taxon>Arachnida</taxon>
        <taxon>Araneae</taxon>
        <taxon>Araneomorphae</taxon>
        <taxon>Entelegynae</taxon>
        <taxon>Araneoidea</taxon>
        <taxon>Araneidae</taxon>
        <taxon>Araneus</taxon>
    </lineage>
</organism>
<comment type="caution">
    <text evidence="1">The sequence shown here is derived from an EMBL/GenBank/DDBJ whole genome shotgun (WGS) entry which is preliminary data.</text>
</comment>
<sequence length="128" mass="14881">MKVTIRPAFKLESEIDLQNVWMMKDENFETKEKFGFSRENMTYSQKLASMKENSSFAHLLLVEKASLPRAQFKLKIKSFGSFVLLLSFINAILKYQTLIKIVSSLDSDVFNFSHFLELCAAIVKESRW</sequence>
<reference evidence="1 2" key="1">
    <citation type="journal article" date="2019" name="Sci. Rep.">
        <title>Orb-weaving spider Araneus ventricosus genome elucidates the spidroin gene catalogue.</title>
        <authorList>
            <person name="Kono N."/>
            <person name="Nakamura H."/>
            <person name="Ohtoshi R."/>
            <person name="Moran D.A.P."/>
            <person name="Shinohara A."/>
            <person name="Yoshida Y."/>
            <person name="Fujiwara M."/>
            <person name="Mori M."/>
            <person name="Tomita M."/>
            <person name="Arakawa K."/>
        </authorList>
    </citation>
    <scope>NUCLEOTIDE SEQUENCE [LARGE SCALE GENOMIC DNA]</scope>
</reference>
<keyword evidence="2" id="KW-1185">Reference proteome</keyword>
<accession>A0A4Y2DQD2</accession>
<name>A0A4Y2DQD2_ARAVE</name>
<gene>
    <name evidence="1" type="ORF">AVEN_172508_1</name>
</gene>
<dbReference type="AlphaFoldDB" id="A0A4Y2DQD2"/>
<dbReference type="EMBL" id="BGPR01000415">
    <property type="protein sequence ID" value="GBM19043.1"/>
    <property type="molecule type" value="Genomic_DNA"/>
</dbReference>